<name>A0A2T3T3D5_ECOLX</name>
<evidence type="ECO:0000313" key="16">
    <source>
        <dbReference type="EMBL" id="MDO2573409.1"/>
    </source>
</evidence>
<dbReference type="SUPFAM" id="SSF56176">
    <property type="entry name" value="FAD-binding/transporter-associated domain-like"/>
    <property type="match status" value="1"/>
</dbReference>
<dbReference type="InterPro" id="IPR016169">
    <property type="entry name" value="FAD-bd_PCMH_sub2"/>
</dbReference>
<feature type="transmembrane region" description="Helical" evidence="12">
    <location>
        <begin position="59"/>
        <end position="76"/>
    </location>
</feature>
<evidence type="ECO:0000256" key="10">
    <source>
        <dbReference type="ARBA" id="ARBA00023065"/>
    </source>
</evidence>
<dbReference type="EMBL" id="AASCBU010000027">
    <property type="protein sequence ID" value="EFA8786344.1"/>
    <property type="molecule type" value="Genomic_DNA"/>
</dbReference>
<dbReference type="InterPro" id="IPR006037">
    <property type="entry name" value="RCK_C"/>
</dbReference>
<dbReference type="EMBL" id="JAUKXU010000003">
    <property type="protein sequence ID" value="MDO2573409.1"/>
    <property type="molecule type" value="Genomic_DNA"/>
</dbReference>
<sequence length="578" mass="62219">MDATTIISLFILGSILVTSSILLSSFSSRLGIPILVIFLAIGMLAGVDGVGGIPFDNYPFAYMVSNLALAIILLDGGMRTQASSFRVALGPALSLATLGVLITSGLTGMMAAWLFNLDLIEGLLIGAIVGSTDAAAVFSLLGGKGLNERVGSTLEIESGSNDPMAVFLTITLIAMIQQHESSVSWMFVVDILQQFGLGIVIGLGGGYLLLQMINRIALPAGLYPLLALSGGILIFALTTALEGSGILAVYLCGFLLGNRPIRNRYGILQNFDGLAWLAQIAMFLVLGLLVNPSDLLPIAIPALILSAWMIFFARPLSVFAGLLPFRGFNLRERVFISWVGLRGAVPIILAVFPMMAGLENARLFFNVAFFVVLVSLLLQGTSLSWAAKKAKVVVPPVGRPVSRVGLDIHPENPWEQFVYQLSADKWCVGAALRDLHMPKETRIAALFRDNQLLHPTGSTRLREGDVLCVIGRERDLPALGKLFSQSPPIALDQRFFGDFILEASAKYADVALIYGLEDGREYRDKQQTLGEIVQQLLGAAPVVGDQVEFAGMIWTVAEKEDNEVLKIGVRVAEEEAES</sequence>
<feature type="transmembrane region" description="Helical" evidence="12">
    <location>
        <begin position="243"/>
        <end position="261"/>
    </location>
</feature>
<dbReference type="FunFam" id="1.20.1530.20:FF:000002">
    <property type="entry name" value="K(+)/H(+) antiporter NhaP2"/>
    <property type="match status" value="1"/>
</dbReference>
<feature type="transmembrane region" description="Helical" evidence="12">
    <location>
        <begin position="119"/>
        <end position="141"/>
    </location>
</feature>
<dbReference type="InterPro" id="IPR038770">
    <property type="entry name" value="Na+/solute_symporter_sf"/>
</dbReference>
<keyword evidence="10 12" id="KW-0406">Ion transport</keyword>
<reference evidence="16" key="3">
    <citation type="submission" date="2023-07" db="EMBL/GenBank/DDBJ databases">
        <title>High risk of intestinal colonization with ESBL-producing Escherichia coli among soldiers of military contingents in specific geographic regions.</title>
        <authorList>
            <person name="Literacka E."/>
        </authorList>
    </citation>
    <scope>NUCLEOTIDE SEQUENCE</scope>
    <source>
        <strain evidence="16">66</strain>
    </source>
</reference>
<dbReference type="HAMAP" id="MF_01075">
    <property type="entry name" value="NhaP2"/>
    <property type="match status" value="1"/>
</dbReference>
<evidence type="ECO:0000256" key="4">
    <source>
        <dbReference type="ARBA" id="ARBA00022475"/>
    </source>
</evidence>
<dbReference type="PROSITE" id="PS51202">
    <property type="entry name" value="RCK_C"/>
    <property type="match status" value="1"/>
</dbReference>
<dbReference type="Proteomes" id="UP000567387">
    <property type="component" value="Unassembled WGS sequence"/>
</dbReference>
<dbReference type="NCBIfam" id="NF003714">
    <property type="entry name" value="PRK05326.1-1"/>
    <property type="match status" value="1"/>
</dbReference>
<dbReference type="NCBIfam" id="NF003716">
    <property type="entry name" value="PRK05326.1-3"/>
    <property type="match status" value="1"/>
</dbReference>
<keyword evidence="3 12" id="KW-0050">Antiport</keyword>
<dbReference type="NCBIfam" id="NF003715">
    <property type="entry name" value="PRK05326.1-2"/>
    <property type="match status" value="1"/>
</dbReference>
<proteinExistence type="inferred from homology"/>
<feature type="transmembrane region" description="Helical" evidence="12">
    <location>
        <begin position="30"/>
        <end position="47"/>
    </location>
</feature>
<comment type="function">
    <text evidence="12">K(+)/H(+) antiporter that extrudes potassium in exchange for external protons and maintains the internal concentration of potassium under toxic levels.</text>
</comment>
<dbReference type="Pfam" id="PF00999">
    <property type="entry name" value="Na_H_Exchanger"/>
    <property type="match status" value="1"/>
</dbReference>
<evidence type="ECO:0000256" key="8">
    <source>
        <dbReference type="ARBA" id="ARBA00022958"/>
    </source>
</evidence>
<dbReference type="GO" id="GO:0015386">
    <property type="term" value="F:potassium:proton antiporter activity"/>
    <property type="evidence" value="ECO:0007669"/>
    <property type="project" value="UniProtKB-UniRule"/>
</dbReference>
<evidence type="ECO:0000256" key="9">
    <source>
        <dbReference type="ARBA" id="ARBA00022989"/>
    </source>
</evidence>
<evidence type="ECO:0000313" key="15">
    <source>
        <dbReference type="EMBL" id="EGD0649675.1"/>
    </source>
</evidence>
<feature type="transmembrane region" description="Helical" evidence="12">
    <location>
        <begin position="363"/>
        <end position="381"/>
    </location>
</feature>
<evidence type="ECO:0000256" key="1">
    <source>
        <dbReference type="ARBA" id="ARBA00004651"/>
    </source>
</evidence>
<dbReference type="RefSeq" id="WP_000340203.1">
    <property type="nucleotide sequence ID" value="NZ_BAAGAG010000015.1"/>
</dbReference>
<evidence type="ECO:0000256" key="3">
    <source>
        <dbReference type="ARBA" id="ARBA00022449"/>
    </source>
</evidence>
<evidence type="ECO:0000256" key="12">
    <source>
        <dbReference type="HAMAP-Rule" id="MF_01075"/>
    </source>
</evidence>
<evidence type="ECO:0000256" key="7">
    <source>
        <dbReference type="ARBA" id="ARBA00022692"/>
    </source>
</evidence>
<feature type="transmembrane region" description="Helical" evidence="12">
    <location>
        <begin position="6"/>
        <end position="23"/>
    </location>
</feature>
<dbReference type="InterPro" id="IPR006153">
    <property type="entry name" value="Cation/H_exchanger_TM"/>
</dbReference>
<feature type="transmembrane region" description="Helical" evidence="12">
    <location>
        <begin position="298"/>
        <end position="323"/>
    </location>
</feature>
<dbReference type="InterPro" id="IPR036721">
    <property type="entry name" value="RCK_C_sf"/>
</dbReference>
<comment type="catalytic activity">
    <reaction evidence="12">
        <text>K(+)(in) + H(+)(out) = K(+)(out) + H(+)(in)</text>
        <dbReference type="Rhea" id="RHEA:29467"/>
        <dbReference type="ChEBI" id="CHEBI:15378"/>
        <dbReference type="ChEBI" id="CHEBI:29103"/>
    </reaction>
</comment>
<dbReference type="SMART" id="SM01091">
    <property type="entry name" value="CorC_HlyC"/>
    <property type="match status" value="1"/>
</dbReference>
<evidence type="ECO:0000256" key="5">
    <source>
        <dbReference type="ARBA" id="ARBA00022519"/>
    </source>
</evidence>
<evidence type="ECO:0000313" key="14">
    <source>
        <dbReference type="EMBL" id="EFA8786344.1"/>
    </source>
</evidence>
<protein>
    <recommendedName>
        <fullName evidence="12">K(+)/H(+) antiporter NhaP2</fullName>
    </recommendedName>
    <alternativeName>
        <fullName evidence="12">Potassium/proton antiporter NhaP2</fullName>
    </alternativeName>
</protein>
<gene>
    <name evidence="16" type="primary">cvrA</name>
    <name evidence="12" type="synonym">nhaP2</name>
    <name evidence="15" type="ORF">B6R31_003366</name>
    <name evidence="14" type="ORF">C2R31_004261</name>
    <name evidence="16" type="ORF">Q2V20_04425</name>
</gene>
<keyword evidence="6 12" id="KW-0633">Potassium transport</keyword>
<dbReference type="Pfam" id="PF02080">
    <property type="entry name" value="TrkA_C"/>
    <property type="match status" value="1"/>
</dbReference>
<dbReference type="InterPro" id="IPR023729">
    <property type="entry name" value="NhaP2"/>
</dbReference>
<dbReference type="Gene3D" id="3.30.70.1450">
    <property type="entry name" value="Regulator of K+ conductance, C-terminal domain"/>
    <property type="match status" value="1"/>
</dbReference>
<dbReference type="PANTHER" id="PTHR32507">
    <property type="entry name" value="NA(+)/H(+) ANTIPORTER 1"/>
    <property type="match status" value="1"/>
</dbReference>
<dbReference type="Proteomes" id="UP001173661">
    <property type="component" value="Unassembled WGS sequence"/>
</dbReference>
<dbReference type="EMBL" id="AAVQAW010000015">
    <property type="protein sequence ID" value="EGD0649675.1"/>
    <property type="molecule type" value="Genomic_DNA"/>
</dbReference>
<dbReference type="FunFam" id="3.30.465.10:FF:000009">
    <property type="entry name" value="K(+)/H(+) antiporter NhaP2"/>
    <property type="match status" value="1"/>
</dbReference>
<dbReference type="GO" id="GO:0050660">
    <property type="term" value="F:flavin adenine dinucleotide binding"/>
    <property type="evidence" value="ECO:0007669"/>
    <property type="project" value="InterPro"/>
</dbReference>
<feature type="transmembrane region" description="Helical" evidence="12">
    <location>
        <begin position="335"/>
        <end position="357"/>
    </location>
</feature>
<keyword evidence="5" id="KW-0997">Cell inner membrane</keyword>
<evidence type="ECO:0000256" key="11">
    <source>
        <dbReference type="ARBA" id="ARBA00023136"/>
    </source>
</evidence>
<feature type="transmembrane region" description="Helical" evidence="12">
    <location>
        <begin position="191"/>
        <end position="210"/>
    </location>
</feature>
<evidence type="ECO:0000313" key="17">
    <source>
        <dbReference type="Proteomes" id="UP000567387"/>
    </source>
</evidence>
<keyword evidence="11 12" id="KW-0472">Membrane</keyword>
<feature type="domain" description="RCK C-terminal" evidence="13">
    <location>
        <begin position="403"/>
        <end position="485"/>
    </location>
</feature>
<dbReference type="FunFam" id="3.30.70.1450:FF:000007">
    <property type="entry name" value="K(+)/H(+) antiporter NhaP2"/>
    <property type="match status" value="1"/>
</dbReference>
<keyword evidence="7 12" id="KW-0812">Transmembrane</keyword>
<keyword evidence="8 12" id="KW-0630">Potassium</keyword>
<dbReference type="GO" id="GO:0006884">
    <property type="term" value="P:cell volume homeostasis"/>
    <property type="evidence" value="ECO:0007669"/>
    <property type="project" value="InterPro"/>
</dbReference>
<dbReference type="AlphaFoldDB" id="A0A2T3T3D5"/>
<feature type="transmembrane region" description="Helical" evidence="12">
    <location>
        <begin position="88"/>
        <end position="113"/>
    </location>
</feature>
<accession>A0A2T3T3D5</accession>
<dbReference type="GO" id="GO:0005886">
    <property type="term" value="C:plasma membrane"/>
    <property type="evidence" value="ECO:0007669"/>
    <property type="project" value="UniProtKB-SubCell"/>
</dbReference>
<feature type="transmembrane region" description="Helical" evidence="12">
    <location>
        <begin position="273"/>
        <end position="292"/>
    </location>
</feature>
<dbReference type="InterPro" id="IPR005170">
    <property type="entry name" value="Transptr-assoc_dom"/>
</dbReference>
<dbReference type="Proteomes" id="UP000630371">
    <property type="component" value="Unassembled WGS sequence"/>
</dbReference>
<keyword evidence="2 12" id="KW-0813">Transport</keyword>
<comment type="subcellular location">
    <subcellularLocation>
        <location evidence="1 12">Cell membrane</location>
        <topology evidence="1 12">Multi-pass membrane protein</topology>
    </subcellularLocation>
</comment>
<reference evidence="14 17" key="2">
    <citation type="submission" date="2018-08" db="EMBL/GenBank/DDBJ databases">
        <authorList>
            <consortium name="PulseNet: The National Subtyping Network for Foodborne Disease Surveillance"/>
            <person name="Tarr C.L."/>
            <person name="Trees E."/>
            <person name="Katz L.S."/>
            <person name="Carleton-Romer H.A."/>
            <person name="Stroika S."/>
            <person name="Kucerova Z."/>
            <person name="Roache K.F."/>
            <person name="Sabol A.L."/>
            <person name="Besser J."/>
            <person name="Gerner-Smidt P."/>
        </authorList>
    </citation>
    <scope>NUCLEOTIDE SEQUENCE [LARGE SCALE GENOMIC DNA]</scope>
    <source>
        <strain evidence="14 17">PNUSAE011918</strain>
    </source>
</reference>
<organism evidence="14 17">
    <name type="scientific">Escherichia coli</name>
    <dbReference type="NCBI Taxonomy" id="562"/>
    <lineage>
        <taxon>Bacteria</taxon>
        <taxon>Pseudomonadati</taxon>
        <taxon>Pseudomonadota</taxon>
        <taxon>Gammaproteobacteria</taxon>
        <taxon>Enterobacterales</taxon>
        <taxon>Enterobacteriaceae</taxon>
        <taxon>Escherichia</taxon>
    </lineage>
</organism>
<evidence type="ECO:0000256" key="2">
    <source>
        <dbReference type="ARBA" id="ARBA00022448"/>
    </source>
</evidence>
<dbReference type="Gene3D" id="1.20.1530.20">
    <property type="match status" value="1"/>
</dbReference>
<dbReference type="PANTHER" id="PTHR32507:SF7">
    <property type="entry name" value="K(+)_H(+) ANTIPORTER NHAP2"/>
    <property type="match status" value="1"/>
</dbReference>
<dbReference type="SUPFAM" id="SSF116726">
    <property type="entry name" value="TrkA C-terminal domain-like"/>
    <property type="match status" value="1"/>
</dbReference>
<evidence type="ECO:0000259" key="13">
    <source>
        <dbReference type="PROSITE" id="PS51202"/>
    </source>
</evidence>
<dbReference type="Pfam" id="PF03471">
    <property type="entry name" value="CorC_HlyC"/>
    <property type="match status" value="1"/>
</dbReference>
<comment type="similarity">
    <text evidence="12">Belongs to the monovalent cation:proton antiporter 1 (CPA1) transporter (TC 2.A.36) family. NhaP2 subfamily.</text>
</comment>
<dbReference type="InterPro" id="IPR036318">
    <property type="entry name" value="FAD-bd_PCMH-like_sf"/>
</dbReference>
<comment type="caution">
    <text evidence="14">The sequence shown here is derived from an EMBL/GenBank/DDBJ whole genome shotgun (WGS) entry which is preliminary data.</text>
</comment>
<keyword evidence="4 12" id="KW-1003">Cell membrane</keyword>
<evidence type="ECO:0000256" key="6">
    <source>
        <dbReference type="ARBA" id="ARBA00022538"/>
    </source>
</evidence>
<dbReference type="Gene3D" id="3.30.465.10">
    <property type="match status" value="1"/>
</dbReference>
<keyword evidence="9 12" id="KW-1133">Transmembrane helix</keyword>
<reference evidence="15" key="1">
    <citation type="submission" date="2018-08" db="EMBL/GenBank/DDBJ databases">
        <authorList>
            <consortium name="GenomeTrakr network: Whole genome sequencing for foodborne pathogen traceback"/>
        </authorList>
    </citation>
    <scope>NUCLEOTIDE SEQUENCE</scope>
    <source>
        <strain evidence="15">NC_STEC178</strain>
    </source>
</reference>